<organism evidence="2">
    <name type="scientific">Candidatus Kentrum sp. UNK</name>
    <dbReference type="NCBI Taxonomy" id="2126344"/>
    <lineage>
        <taxon>Bacteria</taxon>
        <taxon>Pseudomonadati</taxon>
        <taxon>Pseudomonadota</taxon>
        <taxon>Gammaproteobacteria</taxon>
        <taxon>Candidatus Kentrum</taxon>
    </lineage>
</organism>
<reference evidence="2" key="1">
    <citation type="submission" date="2019-02" db="EMBL/GenBank/DDBJ databases">
        <authorList>
            <person name="Gruber-Vodicka R. H."/>
            <person name="Seah K. B. B."/>
        </authorList>
    </citation>
    <scope>NUCLEOTIDE SEQUENCE</scope>
    <source>
        <strain evidence="3">BECK_BY19</strain>
        <strain evidence="2">BECK_BY8</strain>
    </source>
</reference>
<dbReference type="SUPFAM" id="SSF63418">
    <property type="entry name" value="MurE/MurF N-terminal domain"/>
    <property type="match status" value="1"/>
</dbReference>
<dbReference type="Pfam" id="PF01225">
    <property type="entry name" value="Mur_ligase"/>
    <property type="match status" value="1"/>
</dbReference>
<dbReference type="InterPro" id="IPR035911">
    <property type="entry name" value="MurE/MurF_N"/>
</dbReference>
<evidence type="ECO:0000259" key="1">
    <source>
        <dbReference type="Pfam" id="PF01225"/>
    </source>
</evidence>
<dbReference type="EMBL" id="CAADGD010000031">
    <property type="protein sequence ID" value="VFK70528.1"/>
    <property type="molecule type" value="Genomic_DNA"/>
</dbReference>
<feature type="domain" description="Mur ligase N-terminal catalytic" evidence="1">
    <location>
        <begin position="18"/>
        <end position="52"/>
    </location>
</feature>
<keyword evidence="2" id="KW-0436">Ligase</keyword>
<name>A0A451A9A0_9GAMM</name>
<dbReference type="GO" id="GO:0016881">
    <property type="term" value="F:acid-amino acid ligase activity"/>
    <property type="evidence" value="ECO:0007669"/>
    <property type="project" value="InterPro"/>
</dbReference>
<sequence>MTKHGTSDEEILSKGWLRGLTHDSRAVRPGYLFAAFPGRNTDGARYISQAIAAPGLSSLCLTLSCLLKPTVK</sequence>
<proteinExistence type="predicted"/>
<evidence type="ECO:0000313" key="2">
    <source>
        <dbReference type="EMBL" id="VFK62591.1"/>
    </source>
</evidence>
<accession>A0A451A9A0</accession>
<evidence type="ECO:0000313" key="3">
    <source>
        <dbReference type="EMBL" id="VFK70528.1"/>
    </source>
</evidence>
<dbReference type="Gene3D" id="3.40.1390.10">
    <property type="entry name" value="MurE/MurF, N-terminal domain"/>
    <property type="match status" value="1"/>
</dbReference>
<dbReference type="EMBL" id="CAADFZ010000025">
    <property type="protein sequence ID" value="VFK62591.1"/>
    <property type="molecule type" value="Genomic_DNA"/>
</dbReference>
<dbReference type="AlphaFoldDB" id="A0A451A9A0"/>
<dbReference type="InterPro" id="IPR000713">
    <property type="entry name" value="Mur_ligase_N"/>
</dbReference>
<gene>
    <name evidence="2" type="ORF">BECKUNK1418G_GA0071005_102523</name>
    <name evidence="3" type="ORF">BECKUNK1418H_GA0071006_10315</name>
</gene>
<protein>
    <submittedName>
        <fullName evidence="2">Mur ligase family, catalytic domain</fullName>
    </submittedName>
</protein>